<organism evidence="2">
    <name type="scientific">human gut metagenome</name>
    <dbReference type="NCBI Taxonomy" id="408170"/>
    <lineage>
        <taxon>unclassified sequences</taxon>
        <taxon>metagenomes</taxon>
        <taxon>organismal metagenomes</taxon>
    </lineage>
</organism>
<gene>
    <name evidence="2" type="ORF">Q604_UNBC05226G0001</name>
</gene>
<comment type="caution">
    <text evidence="2">The sequence shown here is derived from an EMBL/GenBank/DDBJ whole genome shotgun (WGS) entry which is preliminary data.</text>
</comment>
<dbReference type="EMBL" id="AZMM01005226">
    <property type="protein sequence ID" value="ETJ40849.1"/>
    <property type="molecule type" value="Genomic_DNA"/>
</dbReference>
<protein>
    <submittedName>
        <fullName evidence="2">Uncharacterized protein</fullName>
    </submittedName>
</protein>
<accession>W1YI37</accession>
<feature type="non-terminal residue" evidence="2">
    <location>
        <position position="89"/>
    </location>
</feature>
<evidence type="ECO:0000256" key="1">
    <source>
        <dbReference type="SAM" id="Coils"/>
    </source>
</evidence>
<dbReference type="AlphaFoldDB" id="W1YI37"/>
<sequence length="89" mass="9989">SLQASYAEVSQKVAELEATRAKMEAHIKNLQNTQEQLQNGIIHLREGTILFQVDQLLAQAVVYFVLTKPVHESVLASLQQPHYSAALYQ</sequence>
<proteinExistence type="predicted"/>
<keyword evidence="1" id="KW-0175">Coiled coil</keyword>
<reference evidence="2" key="1">
    <citation type="submission" date="2013-12" db="EMBL/GenBank/DDBJ databases">
        <title>A Varibaculum cambriense genome reconstructed from a premature infant gut community with otherwise low bacterial novelty that shifts toward anaerobic metabolism during the third week of life.</title>
        <authorList>
            <person name="Brown C.T."/>
            <person name="Sharon I."/>
            <person name="Thomas B.C."/>
            <person name="Castelle C.J."/>
            <person name="Morowitz M.J."/>
            <person name="Banfield J.F."/>
        </authorList>
    </citation>
    <scope>NUCLEOTIDE SEQUENCE</scope>
</reference>
<feature type="coiled-coil region" evidence="1">
    <location>
        <begin position="6"/>
        <end position="40"/>
    </location>
</feature>
<feature type="non-terminal residue" evidence="2">
    <location>
        <position position="1"/>
    </location>
</feature>
<evidence type="ECO:0000313" key="2">
    <source>
        <dbReference type="EMBL" id="ETJ40849.1"/>
    </source>
</evidence>
<name>W1YI37_9ZZZZ</name>